<dbReference type="GeneID" id="22573629"/>
<dbReference type="EMBL" id="CP009385">
    <property type="protein sequence ID" value="AIN96926.1"/>
    <property type="molecule type" value="Genomic_DNA"/>
</dbReference>
<keyword evidence="2" id="KW-1185">Reference proteome</keyword>
<dbReference type="Proteomes" id="UP000063063">
    <property type="component" value="Chromosome 16"/>
</dbReference>
<dbReference type="OrthoDB" id="246978at2759"/>
<evidence type="ECO:0000313" key="2">
    <source>
        <dbReference type="Proteomes" id="UP000063063"/>
    </source>
</evidence>
<dbReference type="KEGG" id="lpan:LPMP_160520"/>
<evidence type="ECO:0000313" key="1">
    <source>
        <dbReference type="EMBL" id="AIN96926.1"/>
    </source>
</evidence>
<sequence>MMLRRLAWRTAACMAASPATRAVHSVAVLQNSTPATTAEKLGSAVSKEAVAAANKVPVAILEKACNPRLVAFTEMDLARTRFASLIATITDEVDYGSIEQLVASQFSGDPCKLQPIPGALKKFCETNWRDVKSLVSFYEETMYPIRMMHREYKHHELTSFHIKDVLKRGLSAFKQDYLDQQKEEQAKAQARMKKCKDALSAAVADAFSTAVCNDLANIFRIGGEQHAHSYRMALKVLADMNMMGVPYNAATATILQATTFHDGPFDNSPLLFELIECPERGEVHVGTDSLDKISDNVLRLISSRHQTPLDDGVLIRSPDTHPNLQRSPE</sequence>
<proteinExistence type="predicted"/>
<name>A0A088S5W0_LEIPA</name>
<organism evidence="1 2">
    <name type="scientific">Leishmania panamensis</name>
    <dbReference type="NCBI Taxonomy" id="5679"/>
    <lineage>
        <taxon>Eukaryota</taxon>
        <taxon>Discoba</taxon>
        <taxon>Euglenozoa</taxon>
        <taxon>Kinetoplastea</taxon>
        <taxon>Metakinetoplastina</taxon>
        <taxon>Trypanosomatida</taxon>
        <taxon>Trypanosomatidae</taxon>
        <taxon>Leishmaniinae</taxon>
        <taxon>Leishmania</taxon>
        <taxon>Leishmania guyanensis species complex</taxon>
    </lineage>
</organism>
<dbReference type="RefSeq" id="XP_010697579.1">
    <property type="nucleotide sequence ID" value="XM_010699277.1"/>
</dbReference>
<accession>A0A088S5W0</accession>
<gene>
    <name evidence="1" type="ORF">LPMP_160520</name>
</gene>
<dbReference type="VEuPathDB" id="TriTrypDB:LPAL13_160009300"/>
<protein>
    <submittedName>
        <fullName evidence="1">Uncharacterized protein</fullName>
    </submittedName>
</protein>
<dbReference type="VEuPathDB" id="TriTrypDB:LPMP_160520"/>
<dbReference type="eggNOG" id="ENOG502QTAV">
    <property type="taxonomic scope" value="Eukaryota"/>
</dbReference>
<reference evidence="1 2" key="1">
    <citation type="journal article" date="2015" name="Sci. Rep.">
        <title>The genome of Leishmania panamensis: insights into genomics of the L. (Viannia) subgenus.</title>
        <authorList>
            <person name="Llanes A."/>
            <person name="Restrepo C.M."/>
            <person name="Vecchio G.D."/>
            <person name="Anguizola F.J."/>
            <person name="Lleonart R."/>
        </authorList>
    </citation>
    <scope>NUCLEOTIDE SEQUENCE [LARGE SCALE GENOMIC DNA]</scope>
    <source>
        <strain evidence="1 2">MHOM/PA/94/PSC-1</strain>
    </source>
</reference>
<dbReference type="AlphaFoldDB" id="A0A088S5W0"/>